<keyword evidence="3" id="KW-1185">Reference proteome</keyword>
<evidence type="ECO:0000313" key="3">
    <source>
        <dbReference type="Proteomes" id="UP001485043"/>
    </source>
</evidence>
<name>A0AAW1SR55_9CHLO</name>
<sequence length="225" mass="23629">MSSALQLDLTRAPKCPVAGPAAGFKSSSGKHADVSKENLEPETTAEASTPGSAGRNPAAAPASPFSQPDMQHSPAKAGTDRVRLPALETLEDHELSGLTSLTGSELNLYLQVTEEMKREEPALAKRLLQTSSFKRRQAQAEAAAPAMQPSESQQNAQPKAASLTAQHQGRVSSSSSSSSSVPSSASHDKLSKELSDAVERLRAILPADAWAPNKRLVMQGLTPPS</sequence>
<reference evidence="2 3" key="1">
    <citation type="journal article" date="2024" name="Nat. Commun.">
        <title>Phylogenomics reveals the evolutionary origins of lichenization in chlorophyte algae.</title>
        <authorList>
            <person name="Puginier C."/>
            <person name="Libourel C."/>
            <person name="Otte J."/>
            <person name="Skaloud P."/>
            <person name="Haon M."/>
            <person name="Grisel S."/>
            <person name="Petersen M."/>
            <person name="Berrin J.G."/>
            <person name="Delaux P.M."/>
            <person name="Dal Grande F."/>
            <person name="Keller J."/>
        </authorList>
    </citation>
    <scope>NUCLEOTIDE SEQUENCE [LARGE SCALE GENOMIC DNA]</scope>
    <source>
        <strain evidence="2 3">SAG 2523</strain>
    </source>
</reference>
<dbReference type="AlphaFoldDB" id="A0AAW1SR55"/>
<comment type="caution">
    <text evidence="2">The sequence shown here is derived from an EMBL/GenBank/DDBJ whole genome shotgun (WGS) entry which is preliminary data.</text>
</comment>
<dbReference type="EMBL" id="JALJOV010001093">
    <property type="protein sequence ID" value="KAK9854761.1"/>
    <property type="molecule type" value="Genomic_DNA"/>
</dbReference>
<evidence type="ECO:0000256" key="1">
    <source>
        <dbReference type="SAM" id="MobiDB-lite"/>
    </source>
</evidence>
<proteinExistence type="predicted"/>
<feature type="compositionally biased region" description="Low complexity" evidence="1">
    <location>
        <begin position="139"/>
        <end position="154"/>
    </location>
</feature>
<feature type="region of interest" description="Disordered" evidence="1">
    <location>
        <begin position="127"/>
        <end position="194"/>
    </location>
</feature>
<accession>A0AAW1SR55</accession>
<feature type="region of interest" description="Disordered" evidence="1">
    <location>
        <begin position="1"/>
        <end position="83"/>
    </location>
</feature>
<protein>
    <submittedName>
        <fullName evidence="2">Uncharacterized protein</fullName>
    </submittedName>
</protein>
<feature type="compositionally biased region" description="Basic and acidic residues" evidence="1">
    <location>
        <begin position="30"/>
        <end position="39"/>
    </location>
</feature>
<feature type="compositionally biased region" description="Low complexity" evidence="1">
    <location>
        <begin position="57"/>
        <end position="68"/>
    </location>
</feature>
<feature type="compositionally biased region" description="Low complexity" evidence="1">
    <location>
        <begin position="172"/>
        <end position="185"/>
    </location>
</feature>
<evidence type="ECO:0000313" key="2">
    <source>
        <dbReference type="EMBL" id="KAK9854761.1"/>
    </source>
</evidence>
<dbReference type="Proteomes" id="UP001485043">
    <property type="component" value="Unassembled WGS sequence"/>
</dbReference>
<organism evidence="2 3">
    <name type="scientific">Apatococcus fuscideae</name>
    <dbReference type="NCBI Taxonomy" id="2026836"/>
    <lineage>
        <taxon>Eukaryota</taxon>
        <taxon>Viridiplantae</taxon>
        <taxon>Chlorophyta</taxon>
        <taxon>core chlorophytes</taxon>
        <taxon>Trebouxiophyceae</taxon>
        <taxon>Chlorellales</taxon>
        <taxon>Chlorellaceae</taxon>
        <taxon>Apatococcus</taxon>
    </lineage>
</organism>
<gene>
    <name evidence="2" type="ORF">WJX84_010313</name>
</gene>